<protein>
    <recommendedName>
        <fullName evidence="3">IBB domain-containing protein</fullName>
    </recommendedName>
</protein>
<evidence type="ECO:0000313" key="1">
    <source>
        <dbReference type="EnsemblMetazoa" id="SCAU004127-PA"/>
    </source>
</evidence>
<dbReference type="InterPro" id="IPR011989">
    <property type="entry name" value="ARM-like"/>
</dbReference>
<name>A0A1I8P220_STOCA</name>
<dbReference type="VEuPathDB" id="VectorBase:SCAU004127"/>
<keyword evidence="2" id="KW-1185">Reference proteome</keyword>
<sequence>MDCTNCSPTESTSPKTTVPTTLLREKVREYTKRHREQIRADVSDSLRFQLGEIKARIKELENLSEKDVAGLAARIKRRKHATEEDMYRLSHAFLQDAKNIETFSKITGALQVLVKELTGNDAERQLSAAECICNLSLGESPVCEKIAAAAGSYMVTYLHSKESQLVRLCLWTIANILATGEKASLTVMRMKLLPQLWKMYCDEEIVGVDLDYRMDTAVCLQLIALNAENLLTEEDRHFLFEHVTDKNPNSVAGEFHLQIVFLTLFPNPQMVATLDAGVMQYLLNYSLININNTNDFSTESQRLKVFYAVRILCNLLVLQPLLYSTLLLQISCVWKSDIIGLLNKLFAFHNADLTDESLWLMKNLLRLEKEYKLMSPDLNMLDNIHIFENSTPILENVEDDAMSIIVSP</sequence>
<accession>A0A1I8P220</accession>
<dbReference type="Proteomes" id="UP000095300">
    <property type="component" value="Unassembled WGS sequence"/>
</dbReference>
<evidence type="ECO:0000313" key="2">
    <source>
        <dbReference type="Proteomes" id="UP000095300"/>
    </source>
</evidence>
<dbReference type="EnsemblMetazoa" id="SCAU004127-RA">
    <property type="protein sequence ID" value="SCAU004127-PA"/>
    <property type="gene ID" value="SCAU004127"/>
</dbReference>
<dbReference type="AlphaFoldDB" id="A0A1I8P220"/>
<dbReference type="STRING" id="35570.A0A1I8P220"/>
<evidence type="ECO:0008006" key="3">
    <source>
        <dbReference type="Google" id="ProtNLM"/>
    </source>
</evidence>
<dbReference type="SUPFAM" id="SSF48371">
    <property type="entry name" value="ARM repeat"/>
    <property type="match status" value="1"/>
</dbReference>
<proteinExistence type="predicted"/>
<dbReference type="Gene3D" id="1.25.10.10">
    <property type="entry name" value="Leucine-rich Repeat Variant"/>
    <property type="match status" value="1"/>
</dbReference>
<gene>
    <name evidence="1" type="primary">106093750</name>
</gene>
<dbReference type="PANTHER" id="PTHR16356">
    <property type="entry name" value="TRANSMEMBRANE AND COILED-COIL DOMAIN-CONTAINING PROTEIN 6 TMCO6"/>
    <property type="match status" value="1"/>
</dbReference>
<reference evidence="1" key="1">
    <citation type="submission" date="2020-05" db="UniProtKB">
        <authorList>
            <consortium name="EnsemblMetazoa"/>
        </authorList>
    </citation>
    <scope>IDENTIFICATION</scope>
    <source>
        <strain evidence="1">USDA</strain>
    </source>
</reference>
<dbReference type="InterPro" id="IPR016024">
    <property type="entry name" value="ARM-type_fold"/>
</dbReference>
<dbReference type="PANTHER" id="PTHR16356:SF1">
    <property type="entry name" value="TRANSMEMBRANE AND COILED-COIL DOMAIN-CONTAINING PROTEIN 6"/>
    <property type="match status" value="1"/>
</dbReference>
<dbReference type="OrthoDB" id="21522at2759"/>
<organism evidence="1 2">
    <name type="scientific">Stomoxys calcitrans</name>
    <name type="common">Stable fly</name>
    <name type="synonym">Conops calcitrans</name>
    <dbReference type="NCBI Taxonomy" id="35570"/>
    <lineage>
        <taxon>Eukaryota</taxon>
        <taxon>Metazoa</taxon>
        <taxon>Ecdysozoa</taxon>
        <taxon>Arthropoda</taxon>
        <taxon>Hexapoda</taxon>
        <taxon>Insecta</taxon>
        <taxon>Pterygota</taxon>
        <taxon>Neoptera</taxon>
        <taxon>Endopterygota</taxon>
        <taxon>Diptera</taxon>
        <taxon>Brachycera</taxon>
        <taxon>Muscomorpha</taxon>
        <taxon>Muscoidea</taxon>
        <taxon>Muscidae</taxon>
        <taxon>Stomoxys</taxon>
    </lineage>
</organism>